<reference evidence="5 6" key="1">
    <citation type="submission" date="2017-05" db="EMBL/GenBank/DDBJ databases">
        <title>Genomic insights into alkan degradation activity of Oleiphilus messinensis.</title>
        <authorList>
            <person name="Kozyavkin S.A."/>
            <person name="Slesarev A.I."/>
            <person name="Golyshin P.N."/>
            <person name="Korzhenkov A."/>
            <person name="Golyshina O.N."/>
            <person name="Toshchakov S.V."/>
        </authorList>
    </citation>
    <scope>NUCLEOTIDE SEQUENCE [LARGE SCALE GENOMIC DNA]</scope>
    <source>
        <strain evidence="5 6">ME102</strain>
    </source>
</reference>
<dbReference type="RefSeq" id="WP_087460472.1">
    <property type="nucleotide sequence ID" value="NZ_CP021425.1"/>
</dbReference>
<dbReference type="Proteomes" id="UP000196027">
    <property type="component" value="Chromosome"/>
</dbReference>
<dbReference type="OrthoDB" id="6193795at2"/>
<evidence type="ECO:0000313" key="6">
    <source>
        <dbReference type="Proteomes" id="UP000196027"/>
    </source>
</evidence>
<feature type="region of interest" description="Disordered" evidence="3">
    <location>
        <begin position="287"/>
        <end position="308"/>
    </location>
</feature>
<name>A0A1Y0I7E1_9GAMM</name>
<gene>
    <name evidence="5" type="ORF">OLMES_1273</name>
</gene>
<evidence type="ECO:0000313" key="5">
    <source>
        <dbReference type="EMBL" id="ARU55354.1"/>
    </source>
</evidence>
<keyword evidence="2" id="KW-0732">Signal</keyword>
<dbReference type="Pfam" id="PF00497">
    <property type="entry name" value="SBP_bac_3"/>
    <property type="match status" value="1"/>
</dbReference>
<dbReference type="AlphaFoldDB" id="A0A1Y0I7E1"/>
<evidence type="ECO:0000256" key="1">
    <source>
        <dbReference type="ARBA" id="ARBA00010333"/>
    </source>
</evidence>
<keyword evidence="6" id="KW-1185">Reference proteome</keyword>
<accession>A0A1Y0I7E1</accession>
<dbReference type="EMBL" id="CP021425">
    <property type="protein sequence ID" value="ARU55354.1"/>
    <property type="molecule type" value="Genomic_DNA"/>
</dbReference>
<evidence type="ECO:0000259" key="4">
    <source>
        <dbReference type="Pfam" id="PF00497"/>
    </source>
</evidence>
<dbReference type="KEGG" id="ome:OLMES_1273"/>
<dbReference type="PANTHER" id="PTHR35936:SF35">
    <property type="entry name" value="L-CYSTINE-BINDING PROTEIN TCYJ"/>
    <property type="match status" value="1"/>
</dbReference>
<protein>
    <submittedName>
        <fullName evidence="5">Amino acid ABC transporter periplasmic protein</fullName>
    </submittedName>
</protein>
<comment type="similarity">
    <text evidence="1">Belongs to the bacterial solute-binding protein 3 family.</text>
</comment>
<evidence type="ECO:0000256" key="3">
    <source>
        <dbReference type="SAM" id="MobiDB-lite"/>
    </source>
</evidence>
<proteinExistence type="inferred from homology"/>
<dbReference type="SUPFAM" id="SSF53850">
    <property type="entry name" value="Periplasmic binding protein-like II"/>
    <property type="match status" value="1"/>
</dbReference>
<sequence length="308" mass="34689">MSKQYLSYAEQLKITLIILALLVLPGVVSPIQAETSSLPKHLTLAASEDFAPFVHVSSTGKMTGIDFEIIAELYRRLDISIKVILLPRPRITTMLLSGELDGVVSTTTFNDTLAFEHMWSSIDLYKSSVSVFTLKSVSNYQSNPTKNSIILAQIRSGKLLKNSRIGMLNEFDYTPMGVHQLESLSKQTLFVRTDTQLINLLDMGRITYVITEDISFAYQARINNLFAKLEFIGEVFHRGVRTILRNELIRQFPALQTKINSTISSLVESDYIASTIYHNLRLDPLNEPQTDGEKGKIKLFRTTPETAH</sequence>
<feature type="domain" description="Solute-binding protein family 3/N-terminal" evidence="4">
    <location>
        <begin position="42"/>
        <end position="270"/>
    </location>
</feature>
<dbReference type="PANTHER" id="PTHR35936">
    <property type="entry name" value="MEMBRANE-BOUND LYTIC MUREIN TRANSGLYCOSYLASE F"/>
    <property type="match status" value="1"/>
</dbReference>
<dbReference type="Gene3D" id="3.40.190.10">
    <property type="entry name" value="Periplasmic binding protein-like II"/>
    <property type="match status" value="2"/>
</dbReference>
<dbReference type="InterPro" id="IPR001638">
    <property type="entry name" value="Solute-binding_3/MltF_N"/>
</dbReference>
<evidence type="ECO:0000256" key="2">
    <source>
        <dbReference type="ARBA" id="ARBA00022729"/>
    </source>
</evidence>
<organism evidence="5 6">
    <name type="scientific">Oleiphilus messinensis</name>
    <dbReference type="NCBI Taxonomy" id="141451"/>
    <lineage>
        <taxon>Bacteria</taxon>
        <taxon>Pseudomonadati</taxon>
        <taxon>Pseudomonadota</taxon>
        <taxon>Gammaproteobacteria</taxon>
        <taxon>Oceanospirillales</taxon>
        <taxon>Oleiphilaceae</taxon>
        <taxon>Oleiphilus</taxon>
    </lineage>
</organism>